<feature type="binding site" evidence="6">
    <location>
        <position position="70"/>
    </location>
    <ligand>
        <name>Mg(2+)</name>
        <dbReference type="ChEBI" id="CHEBI:18420"/>
        <label>1</label>
        <note>catalytic</note>
    </ligand>
</feature>
<dbReference type="RefSeq" id="WP_203366637.1">
    <property type="nucleotide sequence ID" value="NZ_WSFT01000036.1"/>
</dbReference>
<keyword evidence="3 6" id="KW-0479">Metal-binding</keyword>
<evidence type="ECO:0000256" key="2">
    <source>
        <dbReference type="ARBA" id="ARBA00001946"/>
    </source>
</evidence>
<reference evidence="8" key="1">
    <citation type="submission" date="2019-12" db="EMBL/GenBank/DDBJ databases">
        <title>Clostridiaceae gen. nov. sp. nov., isolated from sediment in Xinjiang, China.</title>
        <authorList>
            <person name="Zhang R."/>
        </authorList>
    </citation>
    <scope>NUCLEOTIDE SEQUENCE</scope>
    <source>
        <strain evidence="8">D2Q-11</strain>
    </source>
</reference>
<evidence type="ECO:0000256" key="4">
    <source>
        <dbReference type="ARBA" id="ARBA00022801"/>
    </source>
</evidence>
<dbReference type="SUPFAM" id="SSF56655">
    <property type="entry name" value="Carbohydrate phosphatase"/>
    <property type="match status" value="1"/>
</dbReference>
<dbReference type="EC" id="3.1.3.25" evidence="7"/>
<keyword evidence="5 6" id="KW-0460">Magnesium</keyword>
<dbReference type="PANTHER" id="PTHR20854">
    <property type="entry name" value="INOSITOL MONOPHOSPHATASE"/>
    <property type="match status" value="1"/>
</dbReference>
<dbReference type="GO" id="GO:0008934">
    <property type="term" value="F:inositol monophosphate 1-phosphatase activity"/>
    <property type="evidence" value="ECO:0007669"/>
    <property type="project" value="InterPro"/>
</dbReference>
<protein>
    <recommendedName>
        <fullName evidence="7">Inositol-1-monophosphatase</fullName>
        <ecNumber evidence="7">3.1.3.25</ecNumber>
    </recommendedName>
</protein>
<evidence type="ECO:0000256" key="5">
    <source>
        <dbReference type="ARBA" id="ARBA00022842"/>
    </source>
</evidence>
<evidence type="ECO:0000256" key="7">
    <source>
        <dbReference type="RuleBase" id="RU364068"/>
    </source>
</evidence>
<keyword evidence="4 7" id="KW-0378">Hydrolase</keyword>
<dbReference type="AlphaFoldDB" id="A0A942UVD1"/>
<dbReference type="PRINTS" id="PR00377">
    <property type="entry name" value="IMPHPHTASES"/>
</dbReference>
<dbReference type="GO" id="GO:0006020">
    <property type="term" value="P:inositol metabolic process"/>
    <property type="evidence" value="ECO:0007669"/>
    <property type="project" value="TreeGrafter"/>
</dbReference>
<dbReference type="Gene3D" id="3.30.540.10">
    <property type="entry name" value="Fructose-1,6-Bisphosphatase, subunit A, domain 1"/>
    <property type="match status" value="1"/>
</dbReference>
<evidence type="ECO:0000313" key="8">
    <source>
        <dbReference type="EMBL" id="MBS4538725.1"/>
    </source>
</evidence>
<comment type="catalytic activity">
    <reaction evidence="1 7">
        <text>a myo-inositol phosphate + H2O = myo-inositol + phosphate</text>
        <dbReference type="Rhea" id="RHEA:24056"/>
        <dbReference type="ChEBI" id="CHEBI:15377"/>
        <dbReference type="ChEBI" id="CHEBI:17268"/>
        <dbReference type="ChEBI" id="CHEBI:43474"/>
        <dbReference type="ChEBI" id="CHEBI:84139"/>
        <dbReference type="EC" id="3.1.3.25"/>
    </reaction>
</comment>
<dbReference type="PANTHER" id="PTHR20854:SF4">
    <property type="entry name" value="INOSITOL-1-MONOPHOSPHATASE-RELATED"/>
    <property type="match status" value="1"/>
</dbReference>
<dbReference type="Proteomes" id="UP000724672">
    <property type="component" value="Unassembled WGS sequence"/>
</dbReference>
<evidence type="ECO:0000256" key="6">
    <source>
        <dbReference type="PIRSR" id="PIRSR600760-2"/>
    </source>
</evidence>
<dbReference type="PROSITE" id="PS00630">
    <property type="entry name" value="IMP_2"/>
    <property type="match status" value="1"/>
</dbReference>
<dbReference type="EMBL" id="WSFT01000036">
    <property type="protein sequence ID" value="MBS4538725.1"/>
    <property type="molecule type" value="Genomic_DNA"/>
</dbReference>
<dbReference type="Gene3D" id="3.40.190.80">
    <property type="match status" value="1"/>
</dbReference>
<sequence length="261" mass="29263">MIDLNKAIEEVKRWALEAGKIQRDNYEKEDLKISTKSSDVDLVTEIDELSEKLILSAIKENYPDHGILSEESEYHETNSDYLWIIDPLDGTSNYAQGLPIFAVSIALEFRGEVVLGVVYEPILNEMFSTIKGKGAYLNNKKIKIGSKNKLRQSLLATGFPYDRDTNPDNNLNYFNKIIPKVRGIRRMGAAAYDLANVACGRVDGYWELNLKPWDVAAGALMIKESGGEVAEISNKRDVSIVAGNKEICDLIMKEIKEVDRG</sequence>
<organism evidence="8 9">
    <name type="scientific">Anaeromonas frigoriresistens</name>
    <dbReference type="NCBI Taxonomy" id="2683708"/>
    <lineage>
        <taxon>Bacteria</taxon>
        <taxon>Bacillati</taxon>
        <taxon>Bacillota</taxon>
        <taxon>Tissierellia</taxon>
        <taxon>Tissierellales</taxon>
        <taxon>Thermohalobacteraceae</taxon>
        <taxon>Anaeromonas</taxon>
    </lineage>
</organism>
<dbReference type="PRINTS" id="PR01959">
    <property type="entry name" value="SBIMPHPHTASE"/>
</dbReference>
<evidence type="ECO:0000256" key="1">
    <source>
        <dbReference type="ARBA" id="ARBA00001033"/>
    </source>
</evidence>
<comment type="similarity">
    <text evidence="7">Belongs to the inositol monophosphatase superfamily.</text>
</comment>
<keyword evidence="9" id="KW-1185">Reference proteome</keyword>
<evidence type="ECO:0000313" key="9">
    <source>
        <dbReference type="Proteomes" id="UP000724672"/>
    </source>
</evidence>
<dbReference type="GO" id="GO:0007165">
    <property type="term" value="P:signal transduction"/>
    <property type="evidence" value="ECO:0007669"/>
    <property type="project" value="TreeGrafter"/>
</dbReference>
<dbReference type="GO" id="GO:0046854">
    <property type="term" value="P:phosphatidylinositol phosphate biosynthetic process"/>
    <property type="evidence" value="ECO:0007669"/>
    <property type="project" value="InterPro"/>
</dbReference>
<accession>A0A942UVD1</accession>
<dbReference type="Pfam" id="PF00459">
    <property type="entry name" value="Inositol_P"/>
    <property type="match status" value="1"/>
</dbReference>
<dbReference type="InterPro" id="IPR020550">
    <property type="entry name" value="Inositol_monophosphatase_CS"/>
</dbReference>
<dbReference type="InterPro" id="IPR000760">
    <property type="entry name" value="Inositol_monophosphatase-like"/>
</dbReference>
<comment type="caution">
    <text evidence="8">The sequence shown here is derived from an EMBL/GenBank/DDBJ whole genome shotgun (WGS) entry which is preliminary data.</text>
</comment>
<dbReference type="GO" id="GO:0046872">
    <property type="term" value="F:metal ion binding"/>
    <property type="evidence" value="ECO:0007669"/>
    <property type="project" value="UniProtKB-KW"/>
</dbReference>
<dbReference type="FunFam" id="3.30.540.10:FF:000003">
    <property type="entry name" value="Inositol-1-monophosphatase"/>
    <property type="match status" value="1"/>
</dbReference>
<dbReference type="InterPro" id="IPR022337">
    <property type="entry name" value="Inositol_monophosphatase_SuhB"/>
</dbReference>
<comment type="cofactor">
    <cofactor evidence="2 6 7">
        <name>Mg(2+)</name>
        <dbReference type="ChEBI" id="CHEBI:18420"/>
    </cofactor>
</comment>
<dbReference type="CDD" id="cd01639">
    <property type="entry name" value="IMPase"/>
    <property type="match status" value="1"/>
</dbReference>
<proteinExistence type="inferred from homology"/>
<feature type="binding site" evidence="6">
    <location>
        <position position="214"/>
    </location>
    <ligand>
        <name>Mg(2+)</name>
        <dbReference type="ChEBI" id="CHEBI:18420"/>
        <label>1</label>
        <note>catalytic</note>
    </ligand>
</feature>
<dbReference type="InterPro" id="IPR033942">
    <property type="entry name" value="IMPase"/>
</dbReference>
<feature type="binding site" evidence="6">
    <location>
        <position position="86"/>
    </location>
    <ligand>
        <name>Mg(2+)</name>
        <dbReference type="ChEBI" id="CHEBI:18420"/>
        <label>1</label>
        <note>catalytic</note>
    </ligand>
</feature>
<name>A0A942UVD1_9FIRM</name>
<evidence type="ECO:0000256" key="3">
    <source>
        <dbReference type="ARBA" id="ARBA00022723"/>
    </source>
</evidence>
<feature type="binding site" evidence="6">
    <location>
        <position position="88"/>
    </location>
    <ligand>
        <name>Mg(2+)</name>
        <dbReference type="ChEBI" id="CHEBI:18420"/>
        <label>1</label>
        <note>catalytic</note>
    </ligand>
</feature>
<feature type="binding site" evidence="6">
    <location>
        <position position="89"/>
    </location>
    <ligand>
        <name>Mg(2+)</name>
        <dbReference type="ChEBI" id="CHEBI:18420"/>
        <label>1</label>
        <note>catalytic</note>
    </ligand>
</feature>
<gene>
    <name evidence="8" type="ORF">GOQ27_09635</name>
</gene>